<dbReference type="InParanoid" id="A0A2P5F441"/>
<sequence length="63" mass="7207">LLGILLEPPVLFCRPNCDTSLFSFWDSIFVDSIWRVRNDVVHNGASPNPTICRPFVRDKCKNS</sequence>
<evidence type="ECO:0000313" key="1">
    <source>
        <dbReference type="EMBL" id="PON92532.1"/>
    </source>
</evidence>
<dbReference type="Proteomes" id="UP000237000">
    <property type="component" value="Unassembled WGS sequence"/>
</dbReference>
<name>A0A2P5F441_TREOI</name>
<reference evidence="2" key="1">
    <citation type="submission" date="2016-06" db="EMBL/GenBank/DDBJ databases">
        <title>Parallel loss of symbiosis genes in relatives of nitrogen-fixing non-legume Parasponia.</title>
        <authorList>
            <person name="Van Velzen R."/>
            <person name="Holmer R."/>
            <person name="Bu F."/>
            <person name="Rutten L."/>
            <person name="Van Zeijl A."/>
            <person name="Liu W."/>
            <person name="Santuari L."/>
            <person name="Cao Q."/>
            <person name="Sharma T."/>
            <person name="Shen D."/>
            <person name="Roswanjaya Y."/>
            <person name="Wardhani T."/>
            <person name="Kalhor M.S."/>
            <person name="Jansen J."/>
            <person name="Van den Hoogen J."/>
            <person name="Gungor B."/>
            <person name="Hartog M."/>
            <person name="Hontelez J."/>
            <person name="Verver J."/>
            <person name="Yang W.-C."/>
            <person name="Schijlen E."/>
            <person name="Repin R."/>
            <person name="Schilthuizen M."/>
            <person name="Schranz E."/>
            <person name="Heidstra R."/>
            <person name="Miyata K."/>
            <person name="Fedorova E."/>
            <person name="Kohlen W."/>
            <person name="Bisseling T."/>
            <person name="Smit S."/>
            <person name="Geurts R."/>
        </authorList>
    </citation>
    <scope>NUCLEOTIDE SEQUENCE [LARGE SCALE GENOMIC DNA]</scope>
    <source>
        <strain evidence="2">cv. RG33-2</strain>
    </source>
</reference>
<accession>A0A2P5F441</accession>
<gene>
    <name evidence="1" type="ORF">TorRG33x02_116260</name>
</gene>
<comment type="caution">
    <text evidence="1">The sequence shown here is derived from an EMBL/GenBank/DDBJ whole genome shotgun (WGS) entry which is preliminary data.</text>
</comment>
<dbReference type="EMBL" id="JXTC01000064">
    <property type="protein sequence ID" value="PON92532.1"/>
    <property type="molecule type" value="Genomic_DNA"/>
</dbReference>
<organism evidence="1 2">
    <name type="scientific">Trema orientale</name>
    <name type="common">Charcoal tree</name>
    <name type="synonym">Celtis orientalis</name>
    <dbReference type="NCBI Taxonomy" id="63057"/>
    <lineage>
        <taxon>Eukaryota</taxon>
        <taxon>Viridiplantae</taxon>
        <taxon>Streptophyta</taxon>
        <taxon>Embryophyta</taxon>
        <taxon>Tracheophyta</taxon>
        <taxon>Spermatophyta</taxon>
        <taxon>Magnoliopsida</taxon>
        <taxon>eudicotyledons</taxon>
        <taxon>Gunneridae</taxon>
        <taxon>Pentapetalae</taxon>
        <taxon>rosids</taxon>
        <taxon>fabids</taxon>
        <taxon>Rosales</taxon>
        <taxon>Cannabaceae</taxon>
        <taxon>Trema</taxon>
    </lineage>
</organism>
<keyword evidence="2" id="KW-1185">Reference proteome</keyword>
<feature type="non-terminal residue" evidence="1">
    <location>
        <position position="1"/>
    </location>
</feature>
<protein>
    <submittedName>
        <fullName evidence="1">Uncharacterized protein</fullName>
    </submittedName>
</protein>
<proteinExistence type="predicted"/>
<dbReference type="AlphaFoldDB" id="A0A2P5F441"/>
<evidence type="ECO:0000313" key="2">
    <source>
        <dbReference type="Proteomes" id="UP000237000"/>
    </source>
</evidence>
<dbReference type="OrthoDB" id="10278587at2759"/>